<dbReference type="SUPFAM" id="SSF53323">
    <property type="entry name" value="Pyruvate-ferredoxin oxidoreductase, PFOR, domain III"/>
    <property type="match status" value="1"/>
</dbReference>
<dbReference type="InterPro" id="IPR009014">
    <property type="entry name" value="Transketo_C/PFOR_II"/>
</dbReference>
<dbReference type="SUPFAM" id="SSF52922">
    <property type="entry name" value="TK C-terminal domain-like"/>
    <property type="match status" value="1"/>
</dbReference>
<gene>
    <name evidence="7" type="ORF">A3H38_05550</name>
</gene>
<dbReference type="InterPro" id="IPR011894">
    <property type="entry name" value="PorC_KorC"/>
</dbReference>
<dbReference type="SUPFAM" id="SSF52518">
    <property type="entry name" value="Thiamin diphosphate-binding fold (THDP-binding)"/>
    <property type="match status" value="1"/>
</dbReference>
<dbReference type="Pfam" id="PF01855">
    <property type="entry name" value="POR_N"/>
    <property type="match status" value="1"/>
</dbReference>
<proteinExistence type="inferred from homology"/>
<dbReference type="NCBIfam" id="TIGR02175">
    <property type="entry name" value="PorC_KorC"/>
    <property type="match status" value="1"/>
</dbReference>
<dbReference type="InterPro" id="IPR029061">
    <property type="entry name" value="THDP-binding"/>
</dbReference>
<dbReference type="PANTHER" id="PTHR32154:SF0">
    <property type="entry name" value="PYRUVATE-FLAVODOXIN OXIDOREDUCTASE-RELATED"/>
    <property type="match status" value="1"/>
</dbReference>
<evidence type="ECO:0000256" key="2">
    <source>
        <dbReference type="ARBA" id="ARBA00023002"/>
    </source>
</evidence>
<dbReference type="InterPro" id="IPR002880">
    <property type="entry name" value="Pyrv_Fd/Flavodoxin_OxRdtase_N"/>
</dbReference>
<sequence length="645" mass="70280">MKLGGIPNVFPRSRMPAAGPTRFSPRPGLALGTGQIMTLVGNHAVAHAVRQAMIAAGGGFTGAYPITPATEILHLIRYWEANGRMPSLGYNAPSEHDAMSACIGASFGGVRTFIATASVGFMHMMEMVEWAGQNRLPIVMALSNRANAPLNIWHEDVDRARARDFAVELVAENHQQAYDLSLQAFRIAERAQWLTIVNQAGFFTSHSSAQVRVIPDDAATGFVGEFQPLLDPFKKSISKGGLTSPAAYPLQRAQNFAGWAAIPRTIQETHDEFGKISGRAPGAFFNTYHAEDAEYLFVNYGFLSGTLRTFIDIMRGQGIKVGLISGTMYRPFPGRELVNAIYQQMPQVKVVGVFDGTLDPVDGPIYTDLSAALNRFGREYFPQLPPKMFDFRFGGGQNPYFSVLNGALYRMIEEANRPENRAVERPIQQLDRNGEGPAVELDLTDVEGLPPSVTDAVILEFLGRGGLGAVSAAANLVEIVNGGDRFAQGIPQFGSEKTGSPTFGTAVISKEPITSYSHEGKRQAVIAFRPDLVEARHINRIKDGGVLLVNTSLSPAEIRRQHQVPDSVRVFTIDATALSLKALGKDFPNNVLLAVLAHLYPELISLEQLRARITEDLRGKENKIIQGNLRLIEEAVSSLQGENLA</sequence>
<evidence type="ECO:0000256" key="1">
    <source>
        <dbReference type="ARBA" id="ARBA00009032"/>
    </source>
</evidence>
<dbReference type="InterPro" id="IPR019752">
    <property type="entry name" value="Pyrv/ketoisovalerate_OxRed_cat"/>
</dbReference>
<name>A0A1F4REK1_UNCSA</name>
<dbReference type="Gene3D" id="3.40.50.920">
    <property type="match status" value="1"/>
</dbReference>
<evidence type="ECO:0000313" key="7">
    <source>
        <dbReference type="EMBL" id="OGC06634.1"/>
    </source>
</evidence>
<organism evidence="7 8">
    <name type="scientific">candidate division WOR-1 bacterium RIFCSPLOWO2_02_FULL_46_20</name>
    <dbReference type="NCBI Taxonomy" id="1802567"/>
    <lineage>
        <taxon>Bacteria</taxon>
        <taxon>Bacillati</taxon>
        <taxon>Saganbacteria</taxon>
    </lineage>
</organism>
<comment type="caution">
    <text evidence="7">The sequence shown here is derived from an EMBL/GenBank/DDBJ whole genome shotgun (WGS) entry which is preliminary data.</text>
</comment>
<evidence type="ECO:0000259" key="6">
    <source>
        <dbReference type="Pfam" id="PF17147"/>
    </source>
</evidence>
<feature type="domain" description="Pyruvate flavodoxin/ferredoxin oxidoreductase pyrimidine binding" evidence="5">
    <location>
        <begin position="52"/>
        <end position="236"/>
    </location>
</feature>
<dbReference type="Gene3D" id="3.40.920.10">
    <property type="entry name" value="Pyruvate-ferredoxin oxidoreductase, PFOR, domain III"/>
    <property type="match status" value="1"/>
</dbReference>
<dbReference type="AlphaFoldDB" id="A0A1F4REK1"/>
<dbReference type="InterPro" id="IPR050722">
    <property type="entry name" value="Pyruvate:ferred/Flavod_OxRd"/>
</dbReference>
<dbReference type="EMBL" id="METP01000016">
    <property type="protein sequence ID" value="OGC06634.1"/>
    <property type="molecule type" value="Genomic_DNA"/>
</dbReference>
<reference evidence="7 8" key="1">
    <citation type="journal article" date="2016" name="Nat. Commun.">
        <title>Thousands of microbial genomes shed light on interconnected biogeochemical processes in an aquifer system.</title>
        <authorList>
            <person name="Anantharaman K."/>
            <person name="Brown C.T."/>
            <person name="Hug L.A."/>
            <person name="Sharon I."/>
            <person name="Castelle C.J."/>
            <person name="Probst A.J."/>
            <person name="Thomas B.C."/>
            <person name="Singh A."/>
            <person name="Wilkins M.J."/>
            <person name="Karaoz U."/>
            <person name="Brodie E.L."/>
            <person name="Williams K.H."/>
            <person name="Hubbard S.S."/>
            <person name="Banfield J.F."/>
        </authorList>
    </citation>
    <scope>NUCLEOTIDE SEQUENCE [LARGE SCALE GENOMIC DNA]</scope>
</reference>
<dbReference type="InterPro" id="IPR002869">
    <property type="entry name" value="Pyrv_flavodox_OxRed_cen"/>
</dbReference>
<protein>
    <recommendedName>
        <fullName evidence="9">Pyruvate ferredoxin oxidoreductase</fullName>
    </recommendedName>
</protein>
<dbReference type="CDD" id="cd07034">
    <property type="entry name" value="TPP_PYR_PFOR_IOR-alpha_like"/>
    <property type="match status" value="1"/>
</dbReference>
<evidence type="ECO:0008006" key="9">
    <source>
        <dbReference type="Google" id="ProtNLM"/>
    </source>
</evidence>
<dbReference type="PANTHER" id="PTHR32154">
    <property type="entry name" value="PYRUVATE-FLAVODOXIN OXIDOREDUCTASE-RELATED"/>
    <property type="match status" value="1"/>
</dbReference>
<accession>A0A1F4REK1</accession>
<evidence type="ECO:0000313" key="8">
    <source>
        <dbReference type="Proteomes" id="UP000176938"/>
    </source>
</evidence>
<evidence type="ECO:0000256" key="3">
    <source>
        <dbReference type="SAM" id="MobiDB-lite"/>
    </source>
</evidence>
<dbReference type="Pfam" id="PF17147">
    <property type="entry name" value="PFOR_II"/>
    <property type="match status" value="1"/>
</dbReference>
<dbReference type="GO" id="GO:0016625">
    <property type="term" value="F:oxidoreductase activity, acting on the aldehyde or oxo group of donors, iron-sulfur protein as acceptor"/>
    <property type="evidence" value="ECO:0007669"/>
    <property type="project" value="InterPro"/>
</dbReference>
<feature type="region of interest" description="Disordered" evidence="3">
    <location>
        <begin position="1"/>
        <end position="23"/>
    </location>
</feature>
<evidence type="ECO:0000259" key="5">
    <source>
        <dbReference type="Pfam" id="PF01855"/>
    </source>
</evidence>
<dbReference type="InterPro" id="IPR033412">
    <property type="entry name" value="PFOR_II"/>
</dbReference>
<evidence type="ECO:0000259" key="4">
    <source>
        <dbReference type="Pfam" id="PF01558"/>
    </source>
</evidence>
<dbReference type="Pfam" id="PF01558">
    <property type="entry name" value="POR"/>
    <property type="match status" value="1"/>
</dbReference>
<keyword evidence="2" id="KW-0560">Oxidoreductase</keyword>
<dbReference type="GO" id="GO:0006979">
    <property type="term" value="P:response to oxidative stress"/>
    <property type="evidence" value="ECO:0007669"/>
    <property type="project" value="TreeGrafter"/>
</dbReference>
<dbReference type="Proteomes" id="UP000176938">
    <property type="component" value="Unassembled WGS sequence"/>
</dbReference>
<dbReference type="Gene3D" id="3.40.50.970">
    <property type="match status" value="1"/>
</dbReference>
<comment type="similarity">
    <text evidence="1">Belongs to the pyruvate:ferredoxin/flavodoxin oxidoreductase family.</text>
</comment>
<feature type="domain" description="Pyruvate:ferredoxin oxidoreductase core" evidence="6">
    <location>
        <begin position="293"/>
        <end position="375"/>
    </location>
</feature>
<feature type="domain" description="Pyruvate/ketoisovalerate oxidoreductase catalytic" evidence="4">
    <location>
        <begin position="465"/>
        <end position="636"/>
    </location>
</feature>